<sequence>MGCNCCKPSAIEDSKERLSNKASSDLRVSRATSSRREEVYRAKDRCDSNDGRAMLIDKQVNGSLRVHEGEHVEVKRDKPEYVVVQHPGMGSIPKATEGEQVAAGWPSWLATVAGEAIKGWLPRRADSFEKLDKNYVMAEEATKAMEPNADLLEWTKRDKRRLLHAVYRPVTLSVAMSEVFISAFS</sequence>
<evidence type="ECO:0000313" key="2">
    <source>
        <dbReference type="EMBL" id="KAB5568787.1"/>
    </source>
</evidence>
<dbReference type="Proteomes" id="UP000326939">
    <property type="component" value="Chromosome 2"/>
</dbReference>
<feature type="region of interest" description="Disordered" evidence="1">
    <location>
        <begin position="14"/>
        <end position="42"/>
    </location>
</feature>
<dbReference type="EMBL" id="VDCV01000002">
    <property type="protein sequence ID" value="KAB5568787.1"/>
    <property type="molecule type" value="Genomic_DNA"/>
</dbReference>
<evidence type="ECO:0000256" key="1">
    <source>
        <dbReference type="SAM" id="MobiDB-lite"/>
    </source>
</evidence>
<reference evidence="3" key="1">
    <citation type="journal article" date="2019" name="Gigascience">
        <title>De novo genome assembly of the endangered Acer yangbiense, a plant species with extremely small populations endemic to Yunnan Province, China.</title>
        <authorList>
            <person name="Yang J."/>
            <person name="Wariss H.M."/>
            <person name="Tao L."/>
            <person name="Zhang R."/>
            <person name="Yun Q."/>
            <person name="Hollingsworth P."/>
            <person name="Dao Z."/>
            <person name="Luo G."/>
            <person name="Guo H."/>
            <person name="Ma Y."/>
            <person name="Sun W."/>
        </authorList>
    </citation>
    <scope>NUCLEOTIDE SEQUENCE [LARGE SCALE GENOMIC DNA]</scope>
    <source>
        <strain evidence="3">cv. br00</strain>
    </source>
</reference>
<dbReference type="AlphaFoldDB" id="A0A5N5NP14"/>
<comment type="caution">
    <text evidence="2">The sequence shown here is derived from an EMBL/GenBank/DDBJ whole genome shotgun (WGS) entry which is preliminary data.</text>
</comment>
<gene>
    <name evidence="2" type="ORF">DKX38_002580</name>
</gene>
<proteinExistence type="predicted"/>
<evidence type="ECO:0000313" key="3">
    <source>
        <dbReference type="Proteomes" id="UP000326939"/>
    </source>
</evidence>
<protein>
    <submittedName>
        <fullName evidence="2">Uncharacterized protein</fullName>
    </submittedName>
</protein>
<name>A0A5N5NP14_9ROSI</name>
<organism evidence="2 3">
    <name type="scientific">Salix brachista</name>
    <dbReference type="NCBI Taxonomy" id="2182728"/>
    <lineage>
        <taxon>Eukaryota</taxon>
        <taxon>Viridiplantae</taxon>
        <taxon>Streptophyta</taxon>
        <taxon>Embryophyta</taxon>
        <taxon>Tracheophyta</taxon>
        <taxon>Spermatophyta</taxon>
        <taxon>Magnoliopsida</taxon>
        <taxon>eudicotyledons</taxon>
        <taxon>Gunneridae</taxon>
        <taxon>Pentapetalae</taxon>
        <taxon>rosids</taxon>
        <taxon>fabids</taxon>
        <taxon>Malpighiales</taxon>
        <taxon>Salicaceae</taxon>
        <taxon>Saliceae</taxon>
        <taxon>Salix</taxon>
    </lineage>
</organism>
<keyword evidence="3" id="KW-1185">Reference proteome</keyword>
<accession>A0A5N5NP14</accession>